<dbReference type="RefSeq" id="WP_141197407.1">
    <property type="nucleotide sequence ID" value="NZ_CP041186.1"/>
</dbReference>
<proteinExistence type="predicted"/>
<keyword evidence="2" id="KW-0238">DNA-binding</keyword>
<dbReference type="InterPro" id="IPR001845">
    <property type="entry name" value="HTH_ArsR_DNA-bd_dom"/>
</dbReference>
<reference evidence="5 6" key="1">
    <citation type="submission" date="2019-06" db="EMBL/GenBank/DDBJ databases">
        <title>Persicimonas caeni gen. nov., sp. nov., a predatory bacterium isolated from solar saltern.</title>
        <authorList>
            <person name="Wang S."/>
        </authorList>
    </citation>
    <scope>NUCLEOTIDE SEQUENCE [LARGE SCALE GENOMIC DNA]</scope>
    <source>
        <strain evidence="5 6">YN101</strain>
    </source>
</reference>
<evidence type="ECO:0000313" key="5">
    <source>
        <dbReference type="EMBL" id="QDG50917.1"/>
    </source>
</evidence>
<evidence type="ECO:0000313" key="6">
    <source>
        <dbReference type="Proteomes" id="UP000315995"/>
    </source>
</evidence>
<dbReference type="Proteomes" id="UP000315995">
    <property type="component" value="Chromosome"/>
</dbReference>
<dbReference type="InterPro" id="IPR051081">
    <property type="entry name" value="HTH_MetalResp_TranReg"/>
</dbReference>
<dbReference type="PANTHER" id="PTHR33154:SF15">
    <property type="entry name" value="REGULATORY PROTEIN ARSR"/>
    <property type="match status" value="1"/>
</dbReference>
<dbReference type="PROSITE" id="PS50987">
    <property type="entry name" value="HTH_ARSR_2"/>
    <property type="match status" value="1"/>
</dbReference>
<accession>A0A4Y6PSC9</accession>
<evidence type="ECO:0000256" key="1">
    <source>
        <dbReference type="ARBA" id="ARBA00023015"/>
    </source>
</evidence>
<dbReference type="FunFam" id="1.10.10.10:FF:000997">
    <property type="entry name" value="Transcriptional regulator, ArsR family"/>
    <property type="match status" value="1"/>
</dbReference>
<dbReference type="OrthoDB" id="9800049at2"/>
<dbReference type="SMART" id="SM00418">
    <property type="entry name" value="HTH_ARSR"/>
    <property type="match status" value="1"/>
</dbReference>
<dbReference type="InterPro" id="IPR011991">
    <property type="entry name" value="ArsR-like_HTH"/>
</dbReference>
<evidence type="ECO:0000259" key="4">
    <source>
        <dbReference type="PROSITE" id="PS50987"/>
    </source>
</evidence>
<dbReference type="PANTHER" id="PTHR33154">
    <property type="entry name" value="TRANSCRIPTIONAL REGULATOR, ARSR FAMILY"/>
    <property type="match status" value="1"/>
</dbReference>
<dbReference type="InterPro" id="IPR036388">
    <property type="entry name" value="WH-like_DNA-bd_sf"/>
</dbReference>
<protein>
    <submittedName>
        <fullName evidence="5">Winged helix-turn-helix transcriptional regulator</fullName>
    </submittedName>
</protein>
<dbReference type="Pfam" id="PF01022">
    <property type="entry name" value="HTH_5"/>
    <property type="match status" value="1"/>
</dbReference>
<dbReference type="AlphaFoldDB" id="A0A4Y6PSC9"/>
<dbReference type="EMBL" id="CP041186">
    <property type="protein sequence ID" value="QDG50917.1"/>
    <property type="molecule type" value="Genomic_DNA"/>
</dbReference>
<dbReference type="SUPFAM" id="SSF46785">
    <property type="entry name" value="Winged helix' DNA-binding domain"/>
    <property type="match status" value="1"/>
</dbReference>
<organism evidence="5 6">
    <name type="scientific">Persicimonas caeni</name>
    <dbReference type="NCBI Taxonomy" id="2292766"/>
    <lineage>
        <taxon>Bacteria</taxon>
        <taxon>Deltaproteobacteria</taxon>
        <taxon>Bradymonadales</taxon>
        <taxon>Bradymonadaceae</taxon>
        <taxon>Persicimonas</taxon>
    </lineage>
</organism>
<dbReference type="PRINTS" id="PR00778">
    <property type="entry name" value="HTHARSR"/>
</dbReference>
<name>A0A4Y6PSC9_PERCE</name>
<dbReference type="InterPro" id="IPR036390">
    <property type="entry name" value="WH_DNA-bd_sf"/>
</dbReference>
<keyword evidence="1" id="KW-0805">Transcription regulation</keyword>
<gene>
    <name evidence="5" type="ORF">FIV42_09275</name>
</gene>
<dbReference type="CDD" id="cd00090">
    <property type="entry name" value="HTH_ARSR"/>
    <property type="match status" value="1"/>
</dbReference>
<accession>A0A5B8Y4M8</accession>
<keyword evidence="3" id="KW-0804">Transcription</keyword>
<keyword evidence="6" id="KW-1185">Reference proteome</keyword>
<feature type="domain" description="HTH arsR-type" evidence="4">
    <location>
        <begin position="22"/>
        <end position="112"/>
    </location>
</feature>
<dbReference type="Gene3D" id="1.10.10.10">
    <property type="entry name" value="Winged helix-like DNA-binding domain superfamily/Winged helix DNA-binding domain"/>
    <property type="match status" value="1"/>
</dbReference>
<sequence>MTTTETQCCPPASELEPLADLEGPAADDELAELAKALGHPARVKILRLLARREACVCGEIVDELPLAQSTVSQHLKKLKDAGLVQGEIDGPRVCYCINPDVLRRLRVLVAAL</sequence>
<evidence type="ECO:0000256" key="3">
    <source>
        <dbReference type="ARBA" id="ARBA00023163"/>
    </source>
</evidence>
<evidence type="ECO:0000256" key="2">
    <source>
        <dbReference type="ARBA" id="ARBA00023125"/>
    </source>
</evidence>
<dbReference type="GO" id="GO:0003700">
    <property type="term" value="F:DNA-binding transcription factor activity"/>
    <property type="evidence" value="ECO:0007669"/>
    <property type="project" value="InterPro"/>
</dbReference>
<dbReference type="GO" id="GO:0003677">
    <property type="term" value="F:DNA binding"/>
    <property type="evidence" value="ECO:0007669"/>
    <property type="project" value="UniProtKB-KW"/>
</dbReference>
<dbReference type="NCBIfam" id="NF033788">
    <property type="entry name" value="HTH_metalloreg"/>
    <property type="match status" value="1"/>
</dbReference>